<protein>
    <submittedName>
        <fullName evidence="1">Uncharacterized protein</fullName>
    </submittedName>
</protein>
<dbReference type="KEGG" id="psco:LY89DRAFT_680743"/>
<dbReference type="EMBL" id="KQ947406">
    <property type="protein sequence ID" value="KUJ22605.1"/>
    <property type="molecule type" value="Genomic_DNA"/>
</dbReference>
<dbReference type="AlphaFoldDB" id="A0A194XQQ4"/>
<proteinExistence type="predicted"/>
<evidence type="ECO:0000313" key="2">
    <source>
        <dbReference type="Proteomes" id="UP000070700"/>
    </source>
</evidence>
<keyword evidence="2" id="KW-1185">Reference proteome</keyword>
<reference evidence="1 2" key="1">
    <citation type="submission" date="2015-10" db="EMBL/GenBank/DDBJ databases">
        <title>Full genome of DAOMC 229536 Phialocephala scopiformis, a fungal endophyte of spruce producing the potent anti-insectan compound rugulosin.</title>
        <authorList>
            <consortium name="DOE Joint Genome Institute"/>
            <person name="Walker A.K."/>
            <person name="Frasz S.L."/>
            <person name="Seifert K.A."/>
            <person name="Miller J.D."/>
            <person name="Mondo S.J."/>
            <person name="Labutti K."/>
            <person name="Lipzen A."/>
            <person name="Dockter R."/>
            <person name="Kennedy M."/>
            <person name="Grigoriev I.V."/>
            <person name="Spatafora J.W."/>
        </authorList>
    </citation>
    <scope>NUCLEOTIDE SEQUENCE [LARGE SCALE GENOMIC DNA]</scope>
    <source>
        <strain evidence="1 2">CBS 120377</strain>
    </source>
</reference>
<dbReference type="InParanoid" id="A0A194XQQ4"/>
<dbReference type="GeneID" id="28823857"/>
<accession>A0A194XQQ4</accession>
<sequence length="85" mass="10136">MAKHYLTILLSNYGNLRMLPLNPHFPYFPFSPPLQPLHHPFSLPLLIHHPQPLNAPHNLLKRPPKFRQKLHRKCIHHKIQILHIM</sequence>
<gene>
    <name evidence="1" type="ORF">LY89DRAFT_680743</name>
</gene>
<name>A0A194XQQ4_MOLSC</name>
<evidence type="ECO:0000313" key="1">
    <source>
        <dbReference type="EMBL" id="KUJ22605.1"/>
    </source>
</evidence>
<dbReference type="Proteomes" id="UP000070700">
    <property type="component" value="Unassembled WGS sequence"/>
</dbReference>
<dbReference type="RefSeq" id="XP_018076960.1">
    <property type="nucleotide sequence ID" value="XM_018214131.1"/>
</dbReference>
<organism evidence="1 2">
    <name type="scientific">Mollisia scopiformis</name>
    <name type="common">Conifer needle endophyte fungus</name>
    <name type="synonym">Phialocephala scopiformis</name>
    <dbReference type="NCBI Taxonomy" id="149040"/>
    <lineage>
        <taxon>Eukaryota</taxon>
        <taxon>Fungi</taxon>
        <taxon>Dikarya</taxon>
        <taxon>Ascomycota</taxon>
        <taxon>Pezizomycotina</taxon>
        <taxon>Leotiomycetes</taxon>
        <taxon>Helotiales</taxon>
        <taxon>Mollisiaceae</taxon>
        <taxon>Mollisia</taxon>
    </lineage>
</organism>